<evidence type="ECO:0000313" key="7">
    <source>
        <dbReference type="Proteomes" id="UP000032452"/>
    </source>
</evidence>
<dbReference type="PANTHER" id="PTHR47506">
    <property type="entry name" value="TRANSCRIPTIONAL REGULATORY PROTEIN"/>
    <property type="match status" value="1"/>
</dbReference>
<organism evidence="6 7">
    <name type="scientific">Aliterella atlantica CENA595</name>
    <dbReference type="NCBI Taxonomy" id="1618023"/>
    <lineage>
        <taxon>Bacteria</taxon>
        <taxon>Bacillati</taxon>
        <taxon>Cyanobacteriota</taxon>
        <taxon>Cyanophyceae</taxon>
        <taxon>Chroococcidiopsidales</taxon>
        <taxon>Aliterellaceae</taxon>
        <taxon>Aliterella</taxon>
    </lineage>
</organism>
<feature type="domain" description="HTH tetR-type" evidence="5">
    <location>
        <begin position="1"/>
        <end position="60"/>
    </location>
</feature>
<keyword evidence="3" id="KW-0804">Transcription</keyword>
<dbReference type="PROSITE" id="PS50977">
    <property type="entry name" value="HTH_TETR_2"/>
    <property type="match status" value="1"/>
</dbReference>
<keyword evidence="2 4" id="KW-0238">DNA-binding</keyword>
<evidence type="ECO:0000259" key="5">
    <source>
        <dbReference type="PROSITE" id="PS50977"/>
    </source>
</evidence>
<protein>
    <submittedName>
        <fullName evidence="6">TetR family transcriptional regulator</fullName>
    </submittedName>
</protein>
<dbReference type="SUPFAM" id="SSF46689">
    <property type="entry name" value="Homeodomain-like"/>
    <property type="match status" value="1"/>
</dbReference>
<dbReference type="STRING" id="1618023.UH38_19740"/>
<dbReference type="InterPro" id="IPR036271">
    <property type="entry name" value="Tet_transcr_reg_TetR-rel_C_sf"/>
</dbReference>
<evidence type="ECO:0000256" key="1">
    <source>
        <dbReference type="ARBA" id="ARBA00023015"/>
    </source>
</evidence>
<keyword evidence="7" id="KW-1185">Reference proteome</keyword>
<evidence type="ECO:0000313" key="6">
    <source>
        <dbReference type="EMBL" id="KJH70104.1"/>
    </source>
</evidence>
<sequence length="184" mass="20283">MPKDTYIPCLLQLFRQYGYDGATLAKISQATGLGKASLYHYFPGGKEEMVTTVLDYLAQWLEQHILQPLRYQGDALARFQSMSDSISELYAGGQQPCLLAILLMGSTRDVFQPTLRSLLHSWIEAIAEVLIAAGLNETLAKQRGEDAIIAIQGSLILSHGLNDFAPFQRTLAQLPQQLCQGLLG</sequence>
<name>A0A0D8ZNP0_9CYAN</name>
<evidence type="ECO:0000256" key="4">
    <source>
        <dbReference type="PROSITE-ProRule" id="PRU00335"/>
    </source>
</evidence>
<dbReference type="PANTHER" id="PTHR47506:SF1">
    <property type="entry name" value="HTH-TYPE TRANSCRIPTIONAL REGULATOR YJDC"/>
    <property type="match status" value="1"/>
</dbReference>
<comment type="caution">
    <text evidence="6">The sequence shown here is derived from an EMBL/GenBank/DDBJ whole genome shotgun (WGS) entry which is preliminary data.</text>
</comment>
<dbReference type="AlphaFoldDB" id="A0A0D8ZNP0"/>
<accession>A0A0D8ZNP0</accession>
<dbReference type="OrthoDB" id="9814200at2"/>
<reference evidence="6 7" key="1">
    <citation type="submission" date="2015-02" db="EMBL/GenBank/DDBJ databases">
        <title>Draft genome of a novel marine cyanobacterium (Chroococcales) isolated from South Atlantic Ocean.</title>
        <authorList>
            <person name="Rigonato J."/>
            <person name="Alvarenga D.O."/>
            <person name="Branco L.H."/>
            <person name="Varani A.M."/>
            <person name="Brandini F.P."/>
            <person name="Fiore M.F."/>
        </authorList>
    </citation>
    <scope>NUCLEOTIDE SEQUENCE [LARGE SCALE GENOMIC DNA]</scope>
    <source>
        <strain evidence="6 7">CENA595</strain>
    </source>
</reference>
<dbReference type="Gene3D" id="1.10.357.10">
    <property type="entry name" value="Tetracycline Repressor, domain 2"/>
    <property type="match status" value="1"/>
</dbReference>
<dbReference type="InterPro" id="IPR009057">
    <property type="entry name" value="Homeodomain-like_sf"/>
</dbReference>
<dbReference type="EMBL" id="JYON01000027">
    <property type="protein sequence ID" value="KJH70104.1"/>
    <property type="molecule type" value="Genomic_DNA"/>
</dbReference>
<dbReference type="InterPro" id="IPR001647">
    <property type="entry name" value="HTH_TetR"/>
</dbReference>
<dbReference type="Proteomes" id="UP000032452">
    <property type="component" value="Unassembled WGS sequence"/>
</dbReference>
<keyword evidence="1" id="KW-0805">Transcription regulation</keyword>
<evidence type="ECO:0000256" key="3">
    <source>
        <dbReference type="ARBA" id="ARBA00023163"/>
    </source>
</evidence>
<proteinExistence type="predicted"/>
<dbReference type="Pfam" id="PF00440">
    <property type="entry name" value="TetR_N"/>
    <property type="match status" value="1"/>
</dbReference>
<dbReference type="GO" id="GO:0003677">
    <property type="term" value="F:DNA binding"/>
    <property type="evidence" value="ECO:0007669"/>
    <property type="project" value="UniProtKB-UniRule"/>
</dbReference>
<dbReference type="InterPro" id="IPR054156">
    <property type="entry name" value="YxaF_TetR_C"/>
</dbReference>
<gene>
    <name evidence="6" type="ORF">UH38_19740</name>
</gene>
<dbReference type="PATRIC" id="fig|1618023.3.peg.1980"/>
<dbReference type="SUPFAM" id="SSF48498">
    <property type="entry name" value="Tetracyclin repressor-like, C-terminal domain"/>
    <property type="match status" value="1"/>
</dbReference>
<evidence type="ECO:0000256" key="2">
    <source>
        <dbReference type="ARBA" id="ARBA00023125"/>
    </source>
</evidence>
<feature type="DNA-binding region" description="H-T-H motif" evidence="4">
    <location>
        <begin position="23"/>
        <end position="42"/>
    </location>
</feature>
<dbReference type="Pfam" id="PF21993">
    <property type="entry name" value="TetR_C_13_2"/>
    <property type="match status" value="1"/>
</dbReference>
<dbReference type="RefSeq" id="WP_045056418.1">
    <property type="nucleotide sequence ID" value="NZ_CAWMDP010000023.1"/>
</dbReference>